<dbReference type="AlphaFoldDB" id="A0A317C3Q2"/>
<dbReference type="Proteomes" id="UP000245539">
    <property type="component" value="Unassembled WGS sequence"/>
</dbReference>
<organism evidence="2 3">
    <name type="scientific">Leucothrix pacifica</name>
    <dbReference type="NCBI Taxonomy" id="1247513"/>
    <lineage>
        <taxon>Bacteria</taxon>
        <taxon>Pseudomonadati</taxon>
        <taxon>Pseudomonadota</taxon>
        <taxon>Gammaproteobacteria</taxon>
        <taxon>Thiotrichales</taxon>
        <taxon>Thiotrichaceae</taxon>
        <taxon>Leucothrix</taxon>
    </lineage>
</organism>
<name>A0A317C3Q2_9GAMM</name>
<dbReference type="InterPro" id="IPR032710">
    <property type="entry name" value="NTF2-like_dom_sf"/>
</dbReference>
<dbReference type="InterPro" id="IPR037401">
    <property type="entry name" value="SnoaL-like"/>
</dbReference>
<accession>A0A317C3Q2</accession>
<dbReference type="SUPFAM" id="SSF54427">
    <property type="entry name" value="NTF2-like"/>
    <property type="match status" value="1"/>
</dbReference>
<evidence type="ECO:0000259" key="1">
    <source>
        <dbReference type="Pfam" id="PF12680"/>
    </source>
</evidence>
<sequence>MYETLHKDNLHLLQPVYSDDVVFIDALHEVKGLPALEQYFAGMYGNLISSSIRITDVQCGQSKDDSGEGVAYLTWDMTYVHPDLANKKPITLDGVTKIKFKDKVTYHRDYVDMGQMLYEHIPLLGSAIRYIKRRAVS</sequence>
<dbReference type="Pfam" id="PF12680">
    <property type="entry name" value="SnoaL_2"/>
    <property type="match status" value="1"/>
</dbReference>
<dbReference type="Gene3D" id="3.10.450.50">
    <property type="match status" value="1"/>
</dbReference>
<dbReference type="OrthoDB" id="1115105at2"/>
<evidence type="ECO:0000313" key="3">
    <source>
        <dbReference type="Proteomes" id="UP000245539"/>
    </source>
</evidence>
<keyword evidence="3" id="KW-1185">Reference proteome</keyword>
<evidence type="ECO:0000313" key="2">
    <source>
        <dbReference type="EMBL" id="PWQ93326.1"/>
    </source>
</evidence>
<gene>
    <name evidence="2" type="ORF">DKW60_17840</name>
</gene>
<feature type="domain" description="SnoaL-like" evidence="1">
    <location>
        <begin position="1"/>
        <end position="102"/>
    </location>
</feature>
<comment type="caution">
    <text evidence="2">The sequence shown here is derived from an EMBL/GenBank/DDBJ whole genome shotgun (WGS) entry which is preliminary data.</text>
</comment>
<dbReference type="EMBL" id="QGKM01000064">
    <property type="protein sequence ID" value="PWQ93326.1"/>
    <property type="molecule type" value="Genomic_DNA"/>
</dbReference>
<reference evidence="2 3" key="1">
    <citation type="submission" date="2018-05" db="EMBL/GenBank/DDBJ databases">
        <title>Leucothrix arctica sp. nov., isolated from Arctic seawater.</title>
        <authorList>
            <person name="Choi A."/>
            <person name="Baek K."/>
        </authorList>
    </citation>
    <scope>NUCLEOTIDE SEQUENCE [LARGE SCALE GENOMIC DNA]</scope>
    <source>
        <strain evidence="2 3">JCM 18388</strain>
    </source>
</reference>
<proteinExistence type="predicted"/>
<protein>
    <submittedName>
        <fullName evidence="2">Transcriptional regulator</fullName>
    </submittedName>
</protein>